<dbReference type="HOGENOM" id="CLU_072573_4_2_1"/>
<keyword evidence="1" id="KW-0472">Membrane</keyword>
<dbReference type="InterPro" id="IPR000326">
    <property type="entry name" value="PAP2/HPO"/>
</dbReference>
<dbReference type="PANTHER" id="PTHR14969:SF13">
    <property type="entry name" value="AT30094P"/>
    <property type="match status" value="1"/>
</dbReference>
<dbReference type="STRING" id="7244.B4M8H1"/>
<dbReference type="PANTHER" id="PTHR14969">
    <property type="entry name" value="SPHINGOSINE-1-PHOSPHATE PHOSPHOHYDROLASE"/>
    <property type="match status" value="1"/>
</dbReference>
<name>B4M8H1_DROVI</name>
<dbReference type="GO" id="GO:0042392">
    <property type="term" value="F:sphingosine-1-phosphate phosphatase activity"/>
    <property type="evidence" value="ECO:0007669"/>
    <property type="project" value="TreeGrafter"/>
</dbReference>
<dbReference type="Proteomes" id="UP000008792">
    <property type="component" value="Unassembled WGS sequence"/>
</dbReference>
<dbReference type="AlphaFoldDB" id="B4M8H1"/>
<dbReference type="FunCoup" id="B4M8H1">
    <property type="interactions" value="112"/>
</dbReference>
<keyword evidence="4" id="KW-1185">Reference proteome</keyword>
<dbReference type="CDD" id="cd03391">
    <property type="entry name" value="PAP2_containing_2_like"/>
    <property type="match status" value="1"/>
</dbReference>
<accession>B4M8H1</accession>
<sequence length="200" mass="22690">MKTSSVIRSIVDLDAQITEQFVTFLLRFASIKSLKIHCKFLEISCDGIAWISTWIAFIWIANSRNLYQMQANMLVGLILDIIVVAVLKAYVRRRRPAVVKDMLVIGPDKYSFPSGHASRAFYVLVFFTKLHTLPILFWMPMTAWAVSVVLSRLILKRHYLLDVCAGILIGICEALFLGIIWLSAETASSMIRFISDESVD</sequence>
<dbReference type="InParanoid" id="B4M8H1"/>
<dbReference type="SUPFAM" id="SSF48317">
    <property type="entry name" value="Acid phosphatase/Vanadium-dependent haloperoxidase"/>
    <property type="match status" value="1"/>
</dbReference>
<organism evidence="3 4">
    <name type="scientific">Drosophila virilis</name>
    <name type="common">Fruit fly</name>
    <dbReference type="NCBI Taxonomy" id="7244"/>
    <lineage>
        <taxon>Eukaryota</taxon>
        <taxon>Metazoa</taxon>
        <taxon>Ecdysozoa</taxon>
        <taxon>Arthropoda</taxon>
        <taxon>Hexapoda</taxon>
        <taxon>Insecta</taxon>
        <taxon>Pterygota</taxon>
        <taxon>Neoptera</taxon>
        <taxon>Endopterygota</taxon>
        <taxon>Diptera</taxon>
        <taxon>Brachycera</taxon>
        <taxon>Muscomorpha</taxon>
        <taxon>Ephydroidea</taxon>
        <taxon>Drosophilidae</taxon>
        <taxon>Drosophila</taxon>
    </lineage>
</organism>
<protein>
    <recommendedName>
        <fullName evidence="2">Phosphatidic acid phosphatase type 2/haloperoxidase domain-containing protein</fullName>
    </recommendedName>
</protein>
<dbReference type="InterPro" id="IPR036938">
    <property type="entry name" value="PAP2/HPO_sf"/>
</dbReference>
<feature type="transmembrane region" description="Helical" evidence="1">
    <location>
        <begin position="120"/>
        <end position="139"/>
    </location>
</feature>
<dbReference type="Gene3D" id="1.20.144.10">
    <property type="entry name" value="Phosphatidic acid phosphatase type 2/haloperoxidase"/>
    <property type="match status" value="1"/>
</dbReference>
<dbReference type="eggNOG" id="KOG4268">
    <property type="taxonomic scope" value="Eukaryota"/>
</dbReference>
<keyword evidence="1" id="KW-1133">Transmembrane helix</keyword>
<feature type="transmembrane region" description="Helical" evidence="1">
    <location>
        <begin position="73"/>
        <end position="91"/>
    </location>
</feature>
<reference evidence="3 4" key="1">
    <citation type="journal article" date="2007" name="Nature">
        <title>Evolution of genes and genomes on the Drosophila phylogeny.</title>
        <authorList>
            <consortium name="Drosophila 12 Genomes Consortium"/>
            <person name="Clark A.G."/>
            <person name="Eisen M.B."/>
            <person name="Smith D.R."/>
            <person name="Bergman C.M."/>
            <person name="Oliver B."/>
            <person name="Markow T.A."/>
            <person name="Kaufman T.C."/>
            <person name="Kellis M."/>
            <person name="Gelbart W."/>
            <person name="Iyer V.N."/>
            <person name="Pollard D.A."/>
            <person name="Sackton T.B."/>
            <person name="Larracuente A.M."/>
            <person name="Singh N.D."/>
            <person name="Abad J.P."/>
            <person name="Abt D.N."/>
            <person name="Adryan B."/>
            <person name="Aguade M."/>
            <person name="Akashi H."/>
            <person name="Anderson W.W."/>
            <person name="Aquadro C.F."/>
            <person name="Ardell D.H."/>
            <person name="Arguello R."/>
            <person name="Artieri C.G."/>
            <person name="Barbash D.A."/>
            <person name="Barker D."/>
            <person name="Barsanti P."/>
            <person name="Batterham P."/>
            <person name="Batzoglou S."/>
            <person name="Begun D."/>
            <person name="Bhutkar A."/>
            <person name="Blanco E."/>
            <person name="Bosak S.A."/>
            <person name="Bradley R.K."/>
            <person name="Brand A.D."/>
            <person name="Brent M.R."/>
            <person name="Brooks A.N."/>
            <person name="Brown R.H."/>
            <person name="Butlin R.K."/>
            <person name="Caggese C."/>
            <person name="Calvi B.R."/>
            <person name="Bernardo de Carvalho A."/>
            <person name="Caspi A."/>
            <person name="Castrezana S."/>
            <person name="Celniker S.E."/>
            <person name="Chang J.L."/>
            <person name="Chapple C."/>
            <person name="Chatterji S."/>
            <person name="Chinwalla A."/>
            <person name="Civetta A."/>
            <person name="Clifton S.W."/>
            <person name="Comeron J.M."/>
            <person name="Costello J.C."/>
            <person name="Coyne J.A."/>
            <person name="Daub J."/>
            <person name="David R.G."/>
            <person name="Delcher A.L."/>
            <person name="Delehaunty K."/>
            <person name="Do C.B."/>
            <person name="Ebling H."/>
            <person name="Edwards K."/>
            <person name="Eickbush T."/>
            <person name="Evans J.D."/>
            <person name="Filipski A."/>
            <person name="Findeiss S."/>
            <person name="Freyhult E."/>
            <person name="Fulton L."/>
            <person name="Fulton R."/>
            <person name="Garcia A.C."/>
            <person name="Gardiner A."/>
            <person name="Garfield D.A."/>
            <person name="Garvin B.E."/>
            <person name="Gibson G."/>
            <person name="Gilbert D."/>
            <person name="Gnerre S."/>
            <person name="Godfrey J."/>
            <person name="Good R."/>
            <person name="Gotea V."/>
            <person name="Gravely B."/>
            <person name="Greenberg A.J."/>
            <person name="Griffiths-Jones S."/>
            <person name="Gross S."/>
            <person name="Guigo R."/>
            <person name="Gustafson E.A."/>
            <person name="Haerty W."/>
            <person name="Hahn M.W."/>
            <person name="Halligan D.L."/>
            <person name="Halpern A.L."/>
            <person name="Halter G.M."/>
            <person name="Han M.V."/>
            <person name="Heger A."/>
            <person name="Hillier L."/>
            <person name="Hinrichs A.S."/>
            <person name="Holmes I."/>
            <person name="Hoskins R.A."/>
            <person name="Hubisz M.J."/>
            <person name="Hultmark D."/>
            <person name="Huntley M.A."/>
            <person name="Jaffe D.B."/>
            <person name="Jagadeeshan S."/>
            <person name="Jeck W.R."/>
            <person name="Johnson J."/>
            <person name="Jones C.D."/>
            <person name="Jordan W.C."/>
            <person name="Karpen G.H."/>
            <person name="Kataoka E."/>
            <person name="Keightley P.D."/>
            <person name="Kheradpour P."/>
            <person name="Kirkness E.F."/>
            <person name="Koerich L.B."/>
            <person name="Kristiansen K."/>
            <person name="Kudrna D."/>
            <person name="Kulathinal R.J."/>
            <person name="Kumar S."/>
            <person name="Kwok R."/>
            <person name="Lander E."/>
            <person name="Langley C.H."/>
            <person name="Lapoint R."/>
            <person name="Lazzaro B.P."/>
            <person name="Lee S.J."/>
            <person name="Levesque L."/>
            <person name="Li R."/>
            <person name="Lin C.F."/>
            <person name="Lin M.F."/>
            <person name="Lindblad-Toh K."/>
            <person name="Llopart A."/>
            <person name="Long M."/>
            <person name="Low L."/>
            <person name="Lozovsky E."/>
            <person name="Lu J."/>
            <person name="Luo M."/>
            <person name="Machado C.A."/>
            <person name="Makalowski W."/>
            <person name="Marzo M."/>
            <person name="Matsuda M."/>
            <person name="Matzkin L."/>
            <person name="McAllister B."/>
            <person name="McBride C.S."/>
            <person name="McKernan B."/>
            <person name="McKernan K."/>
            <person name="Mendez-Lago M."/>
            <person name="Minx P."/>
            <person name="Mollenhauer M.U."/>
            <person name="Montooth K."/>
            <person name="Mount S.M."/>
            <person name="Mu X."/>
            <person name="Myers E."/>
            <person name="Negre B."/>
            <person name="Newfeld S."/>
            <person name="Nielsen R."/>
            <person name="Noor M.A."/>
            <person name="O'Grady P."/>
            <person name="Pachter L."/>
            <person name="Papaceit M."/>
            <person name="Parisi M.J."/>
            <person name="Parisi M."/>
            <person name="Parts L."/>
            <person name="Pedersen J.S."/>
            <person name="Pesole G."/>
            <person name="Phillippy A.M."/>
            <person name="Ponting C.P."/>
            <person name="Pop M."/>
            <person name="Porcelli D."/>
            <person name="Powell J.R."/>
            <person name="Prohaska S."/>
            <person name="Pruitt K."/>
            <person name="Puig M."/>
            <person name="Quesneville H."/>
            <person name="Ram K.R."/>
            <person name="Rand D."/>
            <person name="Rasmussen M.D."/>
            <person name="Reed L.K."/>
            <person name="Reenan R."/>
            <person name="Reily A."/>
            <person name="Remington K.A."/>
            <person name="Rieger T.T."/>
            <person name="Ritchie M.G."/>
            <person name="Robin C."/>
            <person name="Rogers Y.H."/>
            <person name="Rohde C."/>
            <person name="Rozas J."/>
            <person name="Rubenfield M.J."/>
            <person name="Ruiz A."/>
            <person name="Russo S."/>
            <person name="Salzberg S.L."/>
            <person name="Sanchez-Gracia A."/>
            <person name="Saranga D.J."/>
            <person name="Sato H."/>
            <person name="Schaeffer S.W."/>
            <person name="Schatz M.C."/>
            <person name="Schlenke T."/>
            <person name="Schwartz R."/>
            <person name="Segarra C."/>
            <person name="Singh R.S."/>
            <person name="Sirot L."/>
            <person name="Sirota M."/>
            <person name="Sisneros N.B."/>
            <person name="Smith C.D."/>
            <person name="Smith T.F."/>
            <person name="Spieth J."/>
            <person name="Stage D.E."/>
            <person name="Stark A."/>
            <person name="Stephan W."/>
            <person name="Strausberg R.L."/>
            <person name="Strempel S."/>
            <person name="Sturgill D."/>
            <person name="Sutton G."/>
            <person name="Sutton G.G."/>
            <person name="Tao W."/>
            <person name="Teichmann S."/>
            <person name="Tobari Y.N."/>
            <person name="Tomimura Y."/>
            <person name="Tsolas J.M."/>
            <person name="Valente V.L."/>
            <person name="Venter E."/>
            <person name="Venter J.C."/>
            <person name="Vicario S."/>
            <person name="Vieira F.G."/>
            <person name="Vilella A.J."/>
            <person name="Villasante A."/>
            <person name="Walenz B."/>
            <person name="Wang J."/>
            <person name="Wasserman M."/>
            <person name="Watts T."/>
            <person name="Wilson D."/>
            <person name="Wilson R.K."/>
            <person name="Wing R.A."/>
            <person name="Wolfner M.F."/>
            <person name="Wong A."/>
            <person name="Wong G.K."/>
            <person name="Wu C.I."/>
            <person name="Wu G."/>
            <person name="Yamamoto D."/>
            <person name="Yang H.P."/>
            <person name="Yang S.P."/>
            <person name="Yorke J.A."/>
            <person name="Yoshida K."/>
            <person name="Zdobnov E."/>
            <person name="Zhang P."/>
            <person name="Zhang Y."/>
            <person name="Zimin A.V."/>
            <person name="Baldwin J."/>
            <person name="Abdouelleil A."/>
            <person name="Abdulkadir J."/>
            <person name="Abebe A."/>
            <person name="Abera B."/>
            <person name="Abreu J."/>
            <person name="Acer S.C."/>
            <person name="Aftuck L."/>
            <person name="Alexander A."/>
            <person name="An P."/>
            <person name="Anderson E."/>
            <person name="Anderson S."/>
            <person name="Arachi H."/>
            <person name="Azer M."/>
            <person name="Bachantsang P."/>
            <person name="Barry A."/>
            <person name="Bayul T."/>
            <person name="Berlin A."/>
            <person name="Bessette D."/>
            <person name="Bloom T."/>
            <person name="Blye J."/>
            <person name="Boguslavskiy L."/>
            <person name="Bonnet C."/>
            <person name="Boukhgalter B."/>
            <person name="Bourzgui I."/>
            <person name="Brown A."/>
            <person name="Cahill P."/>
            <person name="Channer S."/>
            <person name="Cheshatsang Y."/>
            <person name="Chuda L."/>
            <person name="Citroen M."/>
            <person name="Collymore A."/>
            <person name="Cooke P."/>
            <person name="Costello M."/>
            <person name="D'Aco K."/>
            <person name="Daza R."/>
            <person name="De Haan G."/>
            <person name="DeGray S."/>
            <person name="DeMaso C."/>
            <person name="Dhargay N."/>
            <person name="Dooley K."/>
            <person name="Dooley E."/>
            <person name="Doricent M."/>
            <person name="Dorje P."/>
            <person name="Dorjee K."/>
            <person name="Dupes A."/>
            <person name="Elong R."/>
            <person name="Falk J."/>
            <person name="Farina A."/>
            <person name="Faro S."/>
            <person name="Ferguson D."/>
            <person name="Fisher S."/>
            <person name="Foley C.D."/>
            <person name="Franke A."/>
            <person name="Friedrich D."/>
            <person name="Gadbois L."/>
            <person name="Gearin G."/>
            <person name="Gearin C.R."/>
            <person name="Giannoukos G."/>
            <person name="Goode T."/>
            <person name="Graham J."/>
            <person name="Grandbois E."/>
            <person name="Grewal S."/>
            <person name="Gyaltsen K."/>
            <person name="Hafez N."/>
            <person name="Hagos B."/>
            <person name="Hall J."/>
            <person name="Henson C."/>
            <person name="Hollinger A."/>
            <person name="Honan T."/>
            <person name="Huard M.D."/>
            <person name="Hughes L."/>
            <person name="Hurhula B."/>
            <person name="Husby M.E."/>
            <person name="Kamat A."/>
            <person name="Kanga B."/>
            <person name="Kashin S."/>
            <person name="Khazanovich D."/>
            <person name="Kisner P."/>
            <person name="Lance K."/>
            <person name="Lara M."/>
            <person name="Lee W."/>
            <person name="Lennon N."/>
            <person name="Letendre F."/>
            <person name="LeVine R."/>
            <person name="Lipovsky A."/>
            <person name="Liu X."/>
            <person name="Liu J."/>
            <person name="Liu S."/>
            <person name="Lokyitsang T."/>
            <person name="Lokyitsang Y."/>
            <person name="Lubonja R."/>
            <person name="Lui A."/>
            <person name="MacDonald P."/>
            <person name="Magnisalis V."/>
            <person name="Maru K."/>
            <person name="Matthews C."/>
            <person name="McCusker W."/>
            <person name="McDonough S."/>
            <person name="Mehta T."/>
            <person name="Meldrim J."/>
            <person name="Meneus L."/>
            <person name="Mihai O."/>
            <person name="Mihalev A."/>
            <person name="Mihova T."/>
            <person name="Mittelman R."/>
            <person name="Mlenga V."/>
            <person name="Montmayeur A."/>
            <person name="Mulrain L."/>
            <person name="Navidi A."/>
            <person name="Naylor J."/>
            <person name="Negash T."/>
            <person name="Nguyen T."/>
            <person name="Nguyen N."/>
            <person name="Nicol R."/>
            <person name="Norbu C."/>
            <person name="Norbu N."/>
            <person name="Novod N."/>
            <person name="O'Neill B."/>
            <person name="Osman S."/>
            <person name="Markiewicz E."/>
            <person name="Oyono O.L."/>
            <person name="Patti C."/>
            <person name="Phunkhang P."/>
            <person name="Pierre F."/>
            <person name="Priest M."/>
            <person name="Raghuraman S."/>
            <person name="Rege F."/>
            <person name="Reyes R."/>
            <person name="Rise C."/>
            <person name="Rogov P."/>
            <person name="Ross K."/>
            <person name="Ryan E."/>
            <person name="Settipalli S."/>
            <person name="Shea T."/>
            <person name="Sherpa N."/>
            <person name="Shi L."/>
            <person name="Shih D."/>
            <person name="Sparrow T."/>
            <person name="Spaulding J."/>
            <person name="Stalker J."/>
            <person name="Stange-Thomann N."/>
            <person name="Stavropoulos S."/>
            <person name="Stone C."/>
            <person name="Strader C."/>
            <person name="Tesfaye S."/>
            <person name="Thomson T."/>
            <person name="Thoulutsang Y."/>
            <person name="Thoulutsang D."/>
            <person name="Topham K."/>
            <person name="Topping I."/>
            <person name="Tsamla T."/>
            <person name="Vassiliev H."/>
            <person name="Vo A."/>
            <person name="Wangchuk T."/>
            <person name="Wangdi T."/>
            <person name="Weiand M."/>
            <person name="Wilkinson J."/>
            <person name="Wilson A."/>
            <person name="Yadav S."/>
            <person name="Young G."/>
            <person name="Yu Q."/>
            <person name="Zembek L."/>
            <person name="Zhong D."/>
            <person name="Zimmer A."/>
            <person name="Zwirko Z."/>
            <person name="Jaffe D.B."/>
            <person name="Alvarez P."/>
            <person name="Brockman W."/>
            <person name="Butler J."/>
            <person name="Chin C."/>
            <person name="Gnerre S."/>
            <person name="Grabherr M."/>
            <person name="Kleber M."/>
            <person name="Mauceli E."/>
            <person name="MacCallum I."/>
        </authorList>
    </citation>
    <scope>NUCLEOTIDE SEQUENCE [LARGE SCALE GENOMIC DNA]</scope>
    <source>
        <strain evidence="4">Tucson 15010-1051.87</strain>
    </source>
</reference>
<proteinExistence type="predicted"/>
<gene>
    <name evidence="3" type="primary">Dvir\GJ18120</name>
    <name evidence="3" type="ORF">Dvir_GJ18120</name>
</gene>
<evidence type="ECO:0000313" key="3">
    <source>
        <dbReference type="EMBL" id="EDW57497.2"/>
    </source>
</evidence>
<dbReference type="EMBL" id="CH940654">
    <property type="protein sequence ID" value="EDW57497.2"/>
    <property type="molecule type" value="Genomic_DNA"/>
</dbReference>
<feature type="transmembrane region" description="Helical" evidence="1">
    <location>
        <begin position="159"/>
        <end position="182"/>
    </location>
</feature>
<feature type="transmembrane region" description="Helical" evidence="1">
    <location>
        <begin position="40"/>
        <end position="61"/>
    </location>
</feature>
<feature type="domain" description="Phosphatidic acid phosphatase type 2/haloperoxidase" evidence="2">
    <location>
        <begin position="68"/>
        <end position="178"/>
    </location>
</feature>
<evidence type="ECO:0000256" key="1">
    <source>
        <dbReference type="SAM" id="Phobius"/>
    </source>
</evidence>
<dbReference type="SMART" id="SM00014">
    <property type="entry name" value="acidPPc"/>
    <property type="match status" value="1"/>
</dbReference>
<dbReference type="Pfam" id="PF01569">
    <property type="entry name" value="PAP2"/>
    <property type="match status" value="1"/>
</dbReference>
<evidence type="ECO:0000313" key="4">
    <source>
        <dbReference type="Proteomes" id="UP000008792"/>
    </source>
</evidence>
<evidence type="ECO:0000259" key="2">
    <source>
        <dbReference type="SMART" id="SM00014"/>
    </source>
</evidence>
<dbReference type="OrthoDB" id="10266771at2759"/>
<keyword evidence="1" id="KW-0812">Transmembrane</keyword>
<dbReference type="KEGG" id="dvi:6634138"/>